<evidence type="ECO:0000256" key="3">
    <source>
        <dbReference type="ARBA" id="ARBA00022603"/>
    </source>
</evidence>
<gene>
    <name evidence="6 8" type="primary">rsmI</name>
    <name evidence="8" type="ORF">COU49_02920</name>
</gene>
<dbReference type="Gene3D" id="3.40.1010.10">
    <property type="entry name" value="Cobalt-precorrin-4 Transmethylase, Domain 1"/>
    <property type="match status" value="1"/>
</dbReference>
<dbReference type="PANTHER" id="PTHR46111">
    <property type="entry name" value="RIBOSOMAL RNA SMALL SUBUNIT METHYLTRANSFERASE I"/>
    <property type="match status" value="1"/>
</dbReference>
<organism evidence="8 9">
    <name type="scientific">Candidatus Nomurabacteria bacterium CG10_big_fil_rev_8_21_14_0_10_35_16</name>
    <dbReference type="NCBI Taxonomy" id="1974731"/>
    <lineage>
        <taxon>Bacteria</taxon>
        <taxon>Candidatus Nomuraibacteriota</taxon>
    </lineage>
</organism>
<dbReference type="PIRSF" id="PIRSF005917">
    <property type="entry name" value="MTase_YraL"/>
    <property type="match status" value="1"/>
</dbReference>
<evidence type="ECO:0000256" key="5">
    <source>
        <dbReference type="ARBA" id="ARBA00022691"/>
    </source>
</evidence>
<evidence type="ECO:0000256" key="1">
    <source>
        <dbReference type="ARBA" id="ARBA00022490"/>
    </source>
</evidence>
<dbReference type="Pfam" id="PF00590">
    <property type="entry name" value="TP_methylase"/>
    <property type="match status" value="1"/>
</dbReference>
<name>A0A2H0TAT7_9BACT</name>
<dbReference type="GO" id="GO:0070677">
    <property type="term" value="F:rRNA (cytosine-2'-O-)-methyltransferase activity"/>
    <property type="evidence" value="ECO:0007669"/>
    <property type="project" value="UniProtKB-UniRule"/>
</dbReference>
<dbReference type="CDD" id="cd11648">
    <property type="entry name" value="RsmI"/>
    <property type="match status" value="1"/>
</dbReference>
<dbReference type="HAMAP" id="MF_01877">
    <property type="entry name" value="16SrRNA_methyltr_I"/>
    <property type="match status" value="1"/>
</dbReference>
<dbReference type="InterPro" id="IPR035996">
    <property type="entry name" value="4pyrrol_Methylase_sf"/>
</dbReference>
<dbReference type="InterPro" id="IPR018063">
    <property type="entry name" value="SAM_MeTrfase_RsmI_CS"/>
</dbReference>
<sequence length="233" mass="26065">MSKFYVVATPIGNMGDITFRAVETLKNVDLILCEDTRQTRKLLEKYKINTETMSYPSDDVVGLNSVKNKFSKLHSVLELLRDGKNLALVSDAGTPGISDPGAMLVSRIKEEFPEEVQIVPIPGPTALIAGLSASGLPIHEFTFLGFLPHKKGRETLFKEIAESERTMVFYESPHRIMKTLKALVKFCPNKKVCIARELTKIYEEFKTGKAEELLEYLNANPVKQKGEFTIIVA</sequence>
<comment type="caution">
    <text evidence="8">The sequence shown here is derived from an EMBL/GenBank/DDBJ whole genome shotgun (WGS) entry which is preliminary data.</text>
</comment>
<dbReference type="EC" id="2.1.1.198" evidence="6"/>
<proteinExistence type="inferred from homology"/>
<keyword evidence="4 6" id="KW-0808">Transferase</keyword>
<dbReference type="SUPFAM" id="SSF53790">
    <property type="entry name" value="Tetrapyrrole methylase"/>
    <property type="match status" value="1"/>
</dbReference>
<comment type="catalytic activity">
    <reaction evidence="6">
        <text>cytidine(1402) in 16S rRNA + S-adenosyl-L-methionine = 2'-O-methylcytidine(1402) in 16S rRNA + S-adenosyl-L-homocysteine + H(+)</text>
        <dbReference type="Rhea" id="RHEA:42924"/>
        <dbReference type="Rhea" id="RHEA-COMP:10285"/>
        <dbReference type="Rhea" id="RHEA-COMP:10286"/>
        <dbReference type="ChEBI" id="CHEBI:15378"/>
        <dbReference type="ChEBI" id="CHEBI:57856"/>
        <dbReference type="ChEBI" id="CHEBI:59789"/>
        <dbReference type="ChEBI" id="CHEBI:74495"/>
        <dbReference type="ChEBI" id="CHEBI:82748"/>
        <dbReference type="EC" id="2.1.1.198"/>
    </reaction>
</comment>
<dbReference type="AlphaFoldDB" id="A0A2H0TAT7"/>
<dbReference type="FunFam" id="3.30.950.10:FF:000002">
    <property type="entry name" value="Ribosomal RNA small subunit methyltransferase I"/>
    <property type="match status" value="1"/>
</dbReference>
<protein>
    <recommendedName>
        <fullName evidence="6">Ribosomal RNA small subunit methyltransferase I</fullName>
        <ecNumber evidence="6">2.1.1.198</ecNumber>
    </recommendedName>
    <alternativeName>
        <fullName evidence="6">16S rRNA 2'-O-ribose C1402 methyltransferase</fullName>
    </alternativeName>
    <alternativeName>
        <fullName evidence="6">rRNA (cytidine-2'-O-)-methyltransferase RsmI</fullName>
    </alternativeName>
</protein>
<dbReference type="GO" id="GO:0005737">
    <property type="term" value="C:cytoplasm"/>
    <property type="evidence" value="ECO:0007669"/>
    <property type="project" value="UniProtKB-SubCell"/>
</dbReference>
<dbReference type="InterPro" id="IPR014776">
    <property type="entry name" value="4pyrrole_Mease_sub2"/>
</dbReference>
<dbReference type="NCBIfam" id="TIGR00096">
    <property type="entry name" value="16S rRNA (cytidine(1402)-2'-O)-methyltransferase"/>
    <property type="match status" value="1"/>
</dbReference>
<dbReference type="EMBL" id="PFCQ01000014">
    <property type="protein sequence ID" value="PIR68103.1"/>
    <property type="molecule type" value="Genomic_DNA"/>
</dbReference>
<reference evidence="9" key="1">
    <citation type="submission" date="2017-09" db="EMBL/GenBank/DDBJ databases">
        <title>Depth-based differentiation of microbial function through sediment-hosted aquifers and enrichment of novel symbionts in the deep terrestrial subsurface.</title>
        <authorList>
            <person name="Probst A.J."/>
            <person name="Ladd B."/>
            <person name="Jarett J.K."/>
            <person name="Geller-Mcgrath D.E."/>
            <person name="Sieber C.M.K."/>
            <person name="Emerson J.B."/>
            <person name="Anantharaman K."/>
            <person name="Thomas B.C."/>
            <person name="Malmstrom R."/>
            <person name="Stieglmeier M."/>
            <person name="Klingl A."/>
            <person name="Woyke T."/>
            <person name="Ryan C.M."/>
            <person name="Banfield J.F."/>
        </authorList>
    </citation>
    <scope>NUCLEOTIDE SEQUENCE [LARGE SCALE GENOMIC DNA]</scope>
</reference>
<dbReference type="InterPro" id="IPR000878">
    <property type="entry name" value="4pyrrol_Mease"/>
</dbReference>
<dbReference type="PROSITE" id="PS01296">
    <property type="entry name" value="RSMI"/>
    <property type="match status" value="1"/>
</dbReference>
<evidence type="ECO:0000259" key="7">
    <source>
        <dbReference type="Pfam" id="PF00590"/>
    </source>
</evidence>
<keyword evidence="1 6" id="KW-0963">Cytoplasm</keyword>
<evidence type="ECO:0000256" key="6">
    <source>
        <dbReference type="HAMAP-Rule" id="MF_01877"/>
    </source>
</evidence>
<feature type="domain" description="Tetrapyrrole methylase" evidence="7">
    <location>
        <begin position="3"/>
        <end position="213"/>
    </location>
</feature>
<accession>A0A2H0TAT7</accession>
<dbReference type="PANTHER" id="PTHR46111:SF1">
    <property type="entry name" value="RIBOSOMAL RNA SMALL SUBUNIT METHYLTRANSFERASE I"/>
    <property type="match status" value="1"/>
</dbReference>
<keyword evidence="3 6" id="KW-0489">Methyltransferase</keyword>
<evidence type="ECO:0000313" key="8">
    <source>
        <dbReference type="EMBL" id="PIR68103.1"/>
    </source>
</evidence>
<evidence type="ECO:0000256" key="2">
    <source>
        <dbReference type="ARBA" id="ARBA00022552"/>
    </source>
</evidence>
<keyword evidence="5 6" id="KW-0949">S-adenosyl-L-methionine</keyword>
<evidence type="ECO:0000256" key="4">
    <source>
        <dbReference type="ARBA" id="ARBA00022679"/>
    </source>
</evidence>
<evidence type="ECO:0000313" key="9">
    <source>
        <dbReference type="Proteomes" id="UP000230094"/>
    </source>
</evidence>
<dbReference type="Gene3D" id="3.30.950.10">
    <property type="entry name" value="Methyltransferase, Cobalt-precorrin-4 Transmethylase, Domain 2"/>
    <property type="match status" value="1"/>
</dbReference>
<dbReference type="Proteomes" id="UP000230094">
    <property type="component" value="Unassembled WGS sequence"/>
</dbReference>
<keyword evidence="2 6" id="KW-0698">rRNA processing</keyword>
<comment type="subcellular location">
    <subcellularLocation>
        <location evidence="6">Cytoplasm</location>
    </subcellularLocation>
</comment>
<comment type="similarity">
    <text evidence="6">Belongs to the methyltransferase superfamily. RsmI family.</text>
</comment>
<comment type="function">
    <text evidence="6">Catalyzes the 2'-O-methylation of the ribose of cytidine 1402 (C1402) in 16S rRNA.</text>
</comment>
<dbReference type="InterPro" id="IPR008189">
    <property type="entry name" value="rRNA_ssu_MeTfrase_I"/>
</dbReference>
<dbReference type="InterPro" id="IPR014777">
    <property type="entry name" value="4pyrrole_Mease_sub1"/>
</dbReference>